<dbReference type="GO" id="GO:0000725">
    <property type="term" value="P:recombinational repair"/>
    <property type="evidence" value="ECO:0007669"/>
    <property type="project" value="TreeGrafter"/>
</dbReference>
<gene>
    <name evidence="2" type="primary">Rhno1</name>
    <name evidence="2" type="ORF">GTO95_0013498</name>
</gene>
<dbReference type="Pfam" id="PF15319">
    <property type="entry name" value="RHINO"/>
    <property type="match status" value="1"/>
</dbReference>
<dbReference type="EMBL" id="JAAWVO010052988">
    <property type="protein sequence ID" value="MBN3320882.1"/>
    <property type="molecule type" value="Genomic_DNA"/>
</dbReference>
<evidence type="ECO:0000313" key="2">
    <source>
        <dbReference type="EMBL" id="MBN3320882.1"/>
    </source>
</evidence>
<protein>
    <submittedName>
        <fullName evidence="2">RHNO1 protein</fullName>
    </submittedName>
</protein>
<dbReference type="GO" id="GO:0000077">
    <property type="term" value="P:DNA damage checkpoint signaling"/>
    <property type="evidence" value="ECO:0007669"/>
    <property type="project" value="InterPro"/>
</dbReference>
<feature type="non-terminal residue" evidence="2">
    <location>
        <position position="293"/>
    </location>
</feature>
<dbReference type="AlphaFoldDB" id="A0A8J7NW81"/>
<evidence type="ECO:0000256" key="1">
    <source>
        <dbReference type="SAM" id="MobiDB-lite"/>
    </source>
</evidence>
<reference evidence="2" key="1">
    <citation type="journal article" date="2021" name="Cell">
        <title>Tracing the genetic footprints of vertebrate landing in non-teleost ray-finned fishes.</title>
        <authorList>
            <person name="Bi X."/>
            <person name="Wang K."/>
            <person name="Yang L."/>
            <person name="Pan H."/>
            <person name="Jiang H."/>
            <person name="Wei Q."/>
            <person name="Fang M."/>
            <person name="Yu H."/>
            <person name="Zhu C."/>
            <person name="Cai Y."/>
            <person name="He Y."/>
            <person name="Gan X."/>
            <person name="Zeng H."/>
            <person name="Yu D."/>
            <person name="Zhu Y."/>
            <person name="Jiang H."/>
            <person name="Qiu Q."/>
            <person name="Yang H."/>
            <person name="Zhang Y.E."/>
            <person name="Wang W."/>
            <person name="Zhu M."/>
            <person name="He S."/>
            <person name="Zhang G."/>
        </authorList>
    </citation>
    <scope>NUCLEOTIDE SEQUENCE</scope>
    <source>
        <strain evidence="2">Allg_001</strain>
    </source>
</reference>
<feature type="compositionally biased region" description="Basic and acidic residues" evidence="1">
    <location>
        <begin position="181"/>
        <end position="190"/>
    </location>
</feature>
<feature type="non-terminal residue" evidence="2">
    <location>
        <position position="1"/>
    </location>
</feature>
<name>A0A8J7NW81_ATRSP</name>
<evidence type="ECO:0000313" key="3">
    <source>
        <dbReference type="Proteomes" id="UP000736164"/>
    </source>
</evidence>
<comment type="caution">
    <text evidence="2">The sequence shown here is derived from an EMBL/GenBank/DDBJ whole genome shotgun (WGS) entry which is preliminary data.</text>
</comment>
<dbReference type="InterPro" id="IPR029293">
    <property type="entry name" value="RHNO1"/>
</dbReference>
<organism evidence="2 3">
    <name type="scientific">Atractosteus spatula</name>
    <name type="common">Alligator gar</name>
    <name type="synonym">Lepisosteus spatula</name>
    <dbReference type="NCBI Taxonomy" id="7917"/>
    <lineage>
        <taxon>Eukaryota</taxon>
        <taxon>Metazoa</taxon>
        <taxon>Chordata</taxon>
        <taxon>Craniata</taxon>
        <taxon>Vertebrata</taxon>
        <taxon>Euteleostomi</taxon>
        <taxon>Actinopterygii</taxon>
        <taxon>Neopterygii</taxon>
        <taxon>Holostei</taxon>
        <taxon>Semionotiformes</taxon>
        <taxon>Lepisosteidae</taxon>
        <taxon>Atractosteus</taxon>
    </lineage>
</organism>
<keyword evidence="3" id="KW-1185">Reference proteome</keyword>
<dbReference type="PANTHER" id="PTHR35541">
    <property type="entry name" value="RAD9, HUS1, RAD1-INTERACTING NUCLEAR ORPHAN PROTEIN 1"/>
    <property type="match status" value="1"/>
</dbReference>
<dbReference type="GO" id="GO:0005694">
    <property type="term" value="C:chromosome"/>
    <property type="evidence" value="ECO:0007669"/>
    <property type="project" value="TreeGrafter"/>
</dbReference>
<dbReference type="GO" id="GO:0005634">
    <property type="term" value="C:nucleus"/>
    <property type="evidence" value="ECO:0007669"/>
    <property type="project" value="InterPro"/>
</dbReference>
<feature type="region of interest" description="Disordered" evidence="1">
    <location>
        <begin position="178"/>
        <end position="222"/>
    </location>
</feature>
<dbReference type="GO" id="GO:0071479">
    <property type="term" value="P:cellular response to ionizing radiation"/>
    <property type="evidence" value="ECO:0007669"/>
    <property type="project" value="InterPro"/>
</dbReference>
<accession>A0A8J7NW81</accession>
<proteinExistence type="predicted"/>
<dbReference type="PANTHER" id="PTHR35541:SF1">
    <property type="entry name" value="RAD9, HUS1, RAD1-INTERACTING NUCLEAR ORPHAN PROTEIN 1"/>
    <property type="match status" value="1"/>
</dbReference>
<dbReference type="Proteomes" id="UP000736164">
    <property type="component" value="Unassembled WGS sequence"/>
</dbReference>
<sequence length="293" mass="32554">MPRKGKNSSTQLKKPPLLFQERPIDGAKHQYGTPVKSAVNPLRVVAQPCEQNTTSEEWVMKPYFDTTMQLHFPARRRKRQQSGSFTHQRSVLGRSSLVRAKKASVCKFPSLTFECSFEAPCQPQQPLLAVSAGKGSCQTALPEKNEALEVNRGFQYLNGVKKNPRKLGSDVCEVGRTPVPEMERENHDLEGTPQACRDSDMESVSTPPSLHTPGADSGGRRSCESQKFASDLAGRLIFFAPTPTDTESQAETLVKDTPEQDYGVKVTWRKRKGIMRFLQDQGKLTSKEALVSS</sequence>